<dbReference type="Proteomes" id="UP000076927">
    <property type="component" value="Chromosome"/>
</dbReference>
<evidence type="ECO:0000256" key="3">
    <source>
        <dbReference type="SAM" id="Phobius"/>
    </source>
</evidence>
<evidence type="ECO:0000256" key="2">
    <source>
        <dbReference type="ARBA" id="ARBA00023136"/>
    </source>
</evidence>
<dbReference type="RefSeq" id="WP_068605149.1">
    <property type="nucleotide sequence ID" value="NZ_CP011388.1"/>
</dbReference>
<dbReference type="InterPro" id="IPR050768">
    <property type="entry name" value="UPF0353/GerABKA_families"/>
</dbReference>
<gene>
    <name evidence="4" type="ORF">SY83_05910</name>
</gene>
<dbReference type="KEGG" id="pswu:SY83_05910"/>
<comment type="similarity">
    <text evidence="1">Belongs to the GerABKA family.</text>
</comment>
<keyword evidence="3" id="KW-0812">Transmembrane</keyword>
<evidence type="ECO:0000256" key="1">
    <source>
        <dbReference type="ARBA" id="ARBA00005278"/>
    </source>
</evidence>
<dbReference type="PANTHER" id="PTHR22550:SF16">
    <property type="entry name" value="SPORE GERMINATION PROTEIN"/>
    <property type="match status" value="1"/>
</dbReference>
<feature type="transmembrane region" description="Helical" evidence="3">
    <location>
        <begin position="376"/>
        <end position="394"/>
    </location>
</feature>
<dbReference type="GO" id="GO:0016020">
    <property type="term" value="C:membrane"/>
    <property type="evidence" value="ECO:0007669"/>
    <property type="project" value="InterPro"/>
</dbReference>
<dbReference type="Pfam" id="PF03323">
    <property type="entry name" value="GerA"/>
    <property type="match status" value="1"/>
</dbReference>
<dbReference type="AlphaFoldDB" id="A0A172TGJ3"/>
<dbReference type="EMBL" id="CP011388">
    <property type="protein sequence ID" value="ANE45903.1"/>
    <property type="molecule type" value="Genomic_DNA"/>
</dbReference>
<evidence type="ECO:0000313" key="5">
    <source>
        <dbReference type="Proteomes" id="UP000076927"/>
    </source>
</evidence>
<protein>
    <submittedName>
        <fullName evidence="4">Uncharacterized protein</fullName>
    </submittedName>
</protein>
<dbReference type="PATRIC" id="fig|1178515.4.peg.1181"/>
<dbReference type="PANTHER" id="PTHR22550">
    <property type="entry name" value="SPORE GERMINATION PROTEIN"/>
    <property type="match status" value="1"/>
</dbReference>
<sequence length="473" mass="52457">MNAASMPTSVDTDLKLNEQTLRARVHHTADLDIKKFALSASDTPAFVAYMKGAVDEQKLYNYLQPLLLNSFPTAHPRGDATFGQIKQSSEWEVIQSSLFEGMSCVFIQGESQVILLDTTSWPVSPVTEPQSEFTLKGARIGFNESGASSLAMIRSYLPTSDLRIRKMTVGTATKTQVYLLSMKNIADEEDIEVLADRIARTDTDAILNTGELVEYIEDRRFTLFPQFVLTERPDWVATNLLNGKVALVVDRSPHVLLGPVSFLSFFHSVDDHNMRWPVATFFRLLRFAGLLIAVLLPSFYIAAISFHYEIIPIDLVYSIGISLEQVPFPPIIEALFMEITLEMLREAGLRLPSKIGQTIGIVGGIVIGQAAVQANFVSNIMIIVVALTAIASFIQPNQDMGSALRLLRFPFMLAAYFMGLIGIVIGIMIVVIHVLSLQSLNKSYTAPLFPVRLGKWKSAILRLPLTTLKRSSK</sequence>
<evidence type="ECO:0000313" key="4">
    <source>
        <dbReference type="EMBL" id="ANE45903.1"/>
    </source>
</evidence>
<keyword evidence="5" id="KW-1185">Reference proteome</keyword>
<dbReference type="OrthoDB" id="1726708at2"/>
<dbReference type="InterPro" id="IPR004995">
    <property type="entry name" value="Spore_Ger"/>
</dbReference>
<feature type="transmembrane region" description="Helical" evidence="3">
    <location>
        <begin position="414"/>
        <end position="435"/>
    </location>
</feature>
<name>A0A172TGJ3_9BACL</name>
<dbReference type="STRING" id="1178515.SY83_05910"/>
<keyword evidence="2 3" id="KW-0472">Membrane</keyword>
<keyword evidence="3" id="KW-1133">Transmembrane helix</keyword>
<organism evidence="4 5">
    <name type="scientific">Paenibacillus swuensis</name>
    <dbReference type="NCBI Taxonomy" id="1178515"/>
    <lineage>
        <taxon>Bacteria</taxon>
        <taxon>Bacillati</taxon>
        <taxon>Bacillota</taxon>
        <taxon>Bacilli</taxon>
        <taxon>Bacillales</taxon>
        <taxon>Paenibacillaceae</taxon>
        <taxon>Paenibacillus</taxon>
    </lineage>
</organism>
<feature type="transmembrane region" description="Helical" evidence="3">
    <location>
        <begin position="284"/>
        <end position="306"/>
    </location>
</feature>
<accession>A0A172TGJ3</accession>
<dbReference type="GO" id="GO:0009847">
    <property type="term" value="P:spore germination"/>
    <property type="evidence" value="ECO:0007669"/>
    <property type="project" value="InterPro"/>
</dbReference>
<reference evidence="4 5" key="1">
    <citation type="submission" date="2015-01" db="EMBL/GenBank/DDBJ databases">
        <title>Paenibacillus swuensis/DY6/whole genome sequencing.</title>
        <authorList>
            <person name="Kim M.K."/>
            <person name="Srinivasan S."/>
            <person name="Lee J.-J."/>
        </authorList>
    </citation>
    <scope>NUCLEOTIDE SEQUENCE [LARGE SCALE GENOMIC DNA]</scope>
    <source>
        <strain evidence="4 5">DY6</strain>
    </source>
</reference>
<dbReference type="PIRSF" id="PIRSF005690">
    <property type="entry name" value="GerBA"/>
    <property type="match status" value="1"/>
</dbReference>
<proteinExistence type="inferred from homology"/>